<dbReference type="Proteomes" id="UP000002497">
    <property type="component" value="Unassembled WGS sequence"/>
</dbReference>
<dbReference type="STRING" id="443226.E9D2Q7"/>
<dbReference type="AlphaFoldDB" id="E9D2Q7"/>
<organism evidence="4">
    <name type="scientific">Coccidioides posadasii (strain RMSCC 757 / Silveira)</name>
    <name type="common">Valley fever fungus</name>
    <dbReference type="NCBI Taxonomy" id="443226"/>
    <lineage>
        <taxon>Eukaryota</taxon>
        <taxon>Fungi</taxon>
        <taxon>Dikarya</taxon>
        <taxon>Ascomycota</taxon>
        <taxon>Pezizomycotina</taxon>
        <taxon>Eurotiomycetes</taxon>
        <taxon>Eurotiomycetidae</taxon>
        <taxon>Onygenales</taxon>
        <taxon>Onygenaceae</taxon>
        <taxon>Coccidioides</taxon>
    </lineage>
</organism>
<feature type="domain" description="DDE-1" evidence="2">
    <location>
        <begin position="8"/>
        <end position="45"/>
    </location>
</feature>
<dbReference type="VEuPathDB" id="FungiDB:CPSG_03855"/>
<evidence type="ECO:0000259" key="2">
    <source>
        <dbReference type="Pfam" id="PF03184"/>
    </source>
</evidence>
<dbReference type="InterPro" id="IPR004875">
    <property type="entry name" value="DDE_SF_endonuclease_dom"/>
</dbReference>
<feature type="region of interest" description="Disordered" evidence="1">
    <location>
        <begin position="181"/>
        <end position="209"/>
    </location>
</feature>
<dbReference type="GO" id="GO:0003676">
    <property type="term" value="F:nucleic acid binding"/>
    <property type="evidence" value="ECO:0007669"/>
    <property type="project" value="InterPro"/>
</dbReference>
<dbReference type="EMBL" id="GL636490">
    <property type="protein sequence ID" value="EFW19471.1"/>
    <property type="molecule type" value="Genomic_DNA"/>
</dbReference>
<gene>
    <name evidence="3" type="ORF">CPSG_03855</name>
</gene>
<protein>
    <recommendedName>
        <fullName evidence="2">DDE-1 domain-containing protein</fullName>
    </recommendedName>
</protein>
<name>E9D2Q7_COCPS</name>
<feature type="compositionally biased region" description="Basic and acidic residues" evidence="1">
    <location>
        <begin position="226"/>
        <end position="242"/>
    </location>
</feature>
<feature type="compositionally biased region" description="Basic and acidic residues" evidence="1">
    <location>
        <begin position="181"/>
        <end position="198"/>
    </location>
</feature>
<proteinExistence type="predicted"/>
<evidence type="ECO:0000256" key="1">
    <source>
        <dbReference type="SAM" id="MobiDB-lite"/>
    </source>
</evidence>
<dbReference type="HOGENOM" id="CLU_1120081_0_0_1"/>
<dbReference type="OMA" id="EAAHMEA"/>
<reference evidence="4" key="2">
    <citation type="submission" date="2010-03" db="EMBL/GenBank/DDBJ databases">
        <title>The genome sequence of Coccidioides posadasii strain Silveira.</title>
        <authorList>
            <consortium name="The Broad Institute Genome Sequencing Center for Infectious Disease"/>
            <person name="Neafsey D."/>
            <person name="Orbach M."/>
            <person name="Henn M.R."/>
            <person name="Cole G.T."/>
            <person name="Galgiani J."/>
            <person name="Gardner M.J."/>
            <person name="Kirkland T.N."/>
            <person name="Taylor J.W."/>
            <person name="Young S.K."/>
            <person name="Zeng Q."/>
            <person name="Koehrsen M."/>
            <person name="Alvarado L."/>
            <person name="Berlin A."/>
            <person name="Borenstein D."/>
            <person name="Chapman S.B."/>
            <person name="Chen Z."/>
            <person name="Engels R."/>
            <person name="Freedman E."/>
            <person name="Gellesch M."/>
            <person name="Goldberg J."/>
            <person name="Griggs A."/>
            <person name="Gujja S."/>
            <person name="Heilman E."/>
            <person name="Heiman D."/>
            <person name="Howarth C."/>
            <person name="Jen D."/>
            <person name="Larson L."/>
            <person name="Mehta T."/>
            <person name="Neiman D."/>
            <person name="Park D."/>
            <person name="Pearson M."/>
            <person name="Richards J."/>
            <person name="Roberts A."/>
            <person name="Saif S."/>
            <person name="Shea T."/>
            <person name="Shenoy N."/>
            <person name="Sisk P."/>
            <person name="Stolte C."/>
            <person name="Sykes S."/>
            <person name="Walk T."/>
            <person name="White J."/>
            <person name="Yandava C."/>
            <person name="Haas B."/>
            <person name="Nusbaum C."/>
            <person name="Birren B."/>
        </authorList>
    </citation>
    <scope>NUCLEOTIDE SEQUENCE [LARGE SCALE GENOMIC DNA]</scope>
    <source>
        <strain evidence="4">RMSCC 757 / Silveira</strain>
    </source>
</reference>
<reference evidence="4" key="1">
    <citation type="journal article" date="2010" name="Genome Res.">
        <title>Population genomic sequencing of Coccidioides fungi reveals recent hybridization and transposon control.</title>
        <authorList>
            <person name="Neafsey D.E."/>
            <person name="Barker B.M."/>
            <person name="Sharpton T.J."/>
            <person name="Stajich J.E."/>
            <person name="Park D.J."/>
            <person name="Whiston E."/>
            <person name="Hung C.-Y."/>
            <person name="McMahan C."/>
            <person name="White J."/>
            <person name="Sykes S."/>
            <person name="Heiman D."/>
            <person name="Young S."/>
            <person name="Zeng Q."/>
            <person name="Abouelleil A."/>
            <person name="Aftuck L."/>
            <person name="Bessette D."/>
            <person name="Brown A."/>
            <person name="FitzGerald M."/>
            <person name="Lui A."/>
            <person name="Macdonald J.P."/>
            <person name="Priest M."/>
            <person name="Orbach M.J."/>
            <person name="Galgiani J.N."/>
            <person name="Kirkland T.N."/>
            <person name="Cole G.T."/>
            <person name="Birren B.W."/>
            <person name="Henn M.R."/>
            <person name="Taylor J.W."/>
            <person name="Rounsley S.D."/>
        </authorList>
    </citation>
    <scope>NUCLEOTIDE SEQUENCE [LARGE SCALE GENOMIC DNA]</scope>
    <source>
        <strain evidence="4">RMSCC 757 / Silveira</strain>
    </source>
</reference>
<evidence type="ECO:0000313" key="3">
    <source>
        <dbReference type="EMBL" id="EFW19471.1"/>
    </source>
</evidence>
<sequence>MKYIEYTDANNILLAVLPPHSTHHLQPRNVGIFGPLSSTYSKYMDDFLCGGFGFNQMNKSSFWQIFHPAWKDATMPETPTSATRICMLSQCLSQIPQLPSEIKLLVKATERLVLHNEALVVEKSKPNPSSTAQFFSPKNVAQAREKFLELENKKKQEQAQKEHDKLQKAIAREVKAAEVAEQKKAREAAHMEAQRQKEANNAAKEAQKEAQCVEREACKALELAEKEERARKRQQAKEEKAAQKAGKR</sequence>
<keyword evidence="4" id="KW-1185">Reference proteome</keyword>
<accession>E9D2Q7</accession>
<feature type="region of interest" description="Disordered" evidence="1">
    <location>
        <begin position="226"/>
        <end position="248"/>
    </location>
</feature>
<dbReference type="Pfam" id="PF03184">
    <property type="entry name" value="DDE_1"/>
    <property type="match status" value="1"/>
</dbReference>
<evidence type="ECO:0000313" key="4">
    <source>
        <dbReference type="Proteomes" id="UP000002497"/>
    </source>
</evidence>